<sequence precursor="true">MSNPAEPTTRLTAEEELVAYLDGELDSSSTARVERRLAEDETYRQQLQQLQQSWDMLDVLERPEPSESFTRDTVEMVALKTKEDLTRKKSQQSGKRMLVMSGSALAAALSLTLGFVLIRSAISRPNQKLVRDLPVIEKLDEYQSVDSVEFLKSLQGEGLFGEEINDAP</sequence>
<evidence type="ECO:0000313" key="2">
    <source>
        <dbReference type="EMBL" id="ADB16459.1"/>
    </source>
</evidence>
<dbReference type="STRING" id="530564.Psta_1784"/>
<dbReference type="AlphaFoldDB" id="D2QZ04"/>
<keyword evidence="1 2" id="KW-0812">Transmembrane</keyword>
<reference evidence="2 3" key="1">
    <citation type="journal article" date="2009" name="Stand. Genomic Sci.">
        <title>Complete genome sequence of Pirellula staleyi type strain (ATCC 27377).</title>
        <authorList>
            <person name="Clum A."/>
            <person name="Tindall B.J."/>
            <person name="Sikorski J."/>
            <person name="Ivanova N."/>
            <person name="Mavrommatis K."/>
            <person name="Lucas S."/>
            <person name="Glavina del Rio T."/>
            <person name="Nolan M."/>
            <person name="Chen F."/>
            <person name="Tice H."/>
            <person name="Pitluck S."/>
            <person name="Cheng J.F."/>
            <person name="Chertkov O."/>
            <person name="Brettin T."/>
            <person name="Han C."/>
            <person name="Detter J.C."/>
            <person name="Kuske C."/>
            <person name="Bruce D."/>
            <person name="Goodwin L."/>
            <person name="Ovchinikova G."/>
            <person name="Pati A."/>
            <person name="Mikhailova N."/>
            <person name="Chen A."/>
            <person name="Palaniappan K."/>
            <person name="Land M."/>
            <person name="Hauser L."/>
            <person name="Chang Y.J."/>
            <person name="Jeffries C.D."/>
            <person name="Chain P."/>
            <person name="Rohde M."/>
            <person name="Goker M."/>
            <person name="Bristow J."/>
            <person name="Eisen J.A."/>
            <person name="Markowitz V."/>
            <person name="Hugenholtz P."/>
            <person name="Kyrpides N.C."/>
            <person name="Klenk H.P."/>
            <person name="Lapidus A."/>
        </authorList>
    </citation>
    <scope>NUCLEOTIDE SEQUENCE [LARGE SCALE GENOMIC DNA]</scope>
    <source>
        <strain evidence="3">ATCC 27377 / DSM 6068 / ICPB 4128</strain>
    </source>
</reference>
<dbReference type="Gene3D" id="1.10.10.1320">
    <property type="entry name" value="Anti-sigma factor, zinc-finger domain"/>
    <property type="match status" value="1"/>
</dbReference>
<dbReference type="InterPro" id="IPR041916">
    <property type="entry name" value="Anti_sigma_zinc_sf"/>
</dbReference>
<protein>
    <submittedName>
        <fullName evidence="2">Putative transmembrane anti-sigma factor</fullName>
    </submittedName>
</protein>
<keyword evidence="1" id="KW-1133">Transmembrane helix</keyword>
<dbReference type="OrthoDB" id="212532at2"/>
<keyword evidence="3" id="KW-1185">Reference proteome</keyword>
<dbReference type="HOGENOM" id="CLU_135020_0_0_0"/>
<gene>
    <name evidence="2" type="ordered locus">Psta_1784</name>
</gene>
<keyword evidence="1" id="KW-0472">Membrane</keyword>
<accession>D2QZ04</accession>
<dbReference type="eggNOG" id="COG5662">
    <property type="taxonomic scope" value="Bacteria"/>
</dbReference>
<name>D2QZ04_PIRSD</name>
<dbReference type="KEGG" id="psl:Psta_1784"/>
<proteinExistence type="predicted"/>
<evidence type="ECO:0000256" key="1">
    <source>
        <dbReference type="SAM" id="Phobius"/>
    </source>
</evidence>
<organism evidence="2 3">
    <name type="scientific">Pirellula staleyi (strain ATCC 27377 / DSM 6068 / ICPB 4128)</name>
    <name type="common">Pirella staleyi</name>
    <dbReference type="NCBI Taxonomy" id="530564"/>
    <lineage>
        <taxon>Bacteria</taxon>
        <taxon>Pseudomonadati</taxon>
        <taxon>Planctomycetota</taxon>
        <taxon>Planctomycetia</taxon>
        <taxon>Pirellulales</taxon>
        <taxon>Pirellulaceae</taxon>
        <taxon>Pirellula</taxon>
    </lineage>
</organism>
<dbReference type="Proteomes" id="UP000001887">
    <property type="component" value="Chromosome"/>
</dbReference>
<dbReference type="EMBL" id="CP001848">
    <property type="protein sequence ID" value="ADB16459.1"/>
    <property type="molecule type" value="Genomic_DNA"/>
</dbReference>
<feature type="transmembrane region" description="Helical" evidence="1">
    <location>
        <begin position="97"/>
        <end position="118"/>
    </location>
</feature>
<evidence type="ECO:0000313" key="3">
    <source>
        <dbReference type="Proteomes" id="UP000001887"/>
    </source>
</evidence>